<sequence length="102" mass="10889">MTVADSSSELVVNNEVSAGLASDFRMAVLGALMVLGTGTAILVGYIWLDAFGVILGIAGIIWWAVWWRRKHGKFFPRDVENGPFVLTIVLVGILVIAGIASS</sequence>
<name>A0ABW3MDT1_9PSEU</name>
<dbReference type="Proteomes" id="UP001597045">
    <property type="component" value="Unassembled WGS sequence"/>
</dbReference>
<protein>
    <recommendedName>
        <fullName evidence="4">DUF3017 domain-containing protein</fullName>
    </recommendedName>
</protein>
<evidence type="ECO:0000313" key="2">
    <source>
        <dbReference type="EMBL" id="MFD1048816.1"/>
    </source>
</evidence>
<feature type="transmembrane region" description="Helical" evidence="1">
    <location>
        <begin position="50"/>
        <end position="67"/>
    </location>
</feature>
<gene>
    <name evidence="2" type="ORF">ACFQ1S_26425</name>
</gene>
<keyword evidence="1" id="KW-1133">Transmembrane helix</keyword>
<evidence type="ECO:0000313" key="3">
    <source>
        <dbReference type="Proteomes" id="UP001597045"/>
    </source>
</evidence>
<evidence type="ECO:0008006" key="4">
    <source>
        <dbReference type="Google" id="ProtNLM"/>
    </source>
</evidence>
<feature type="transmembrane region" description="Helical" evidence="1">
    <location>
        <begin position="79"/>
        <end position="100"/>
    </location>
</feature>
<comment type="caution">
    <text evidence="2">The sequence shown here is derived from an EMBL/GenBank/DDBJ whole genome shotgun (WGS) entry which is preliminary data.</text>
</comment>
<organism evidence="2 3">
    <name type="scientific">Kibdelosporangium lantanae</name>
    <dbReference type="NCBI Taxonomy" id="1497396"/>
    <lineage>
        <taxon>Bacteria</taxon>
        <taxon>Bacillati</taxon>
        <taxon>Actinomycetota</taxon>
        <taxon>Actinomycetes</taxon>
        <taxon>Pseudonocardiales</taxon>
        <taxon>Pseudonocardiaceae</taxon>
        <taxon>Kibdelosporangium</taxon>
    </lineage>
</organism>
<keyword evidence="3" id="KW-1185">Reference proteome</keyword>
<evidence type="ECO:0000256" key="1">
    <source>
        <dbReference type="SAM" id="Phobius"/>
    </source>
</evidence>
<keyword evidence="1" id="KW-0472">Membrane</keyword>
<proteinExistence type="predicted"/>
<feature type="transmembrane region" description="Helical" evidence="1">
    <location>
        <begin position="26"/>
        <end position="44"/>
    </location>
</feature>
<accession>A0ABW3MDT1</accession>
<reference evidence="3" key="1">
    <citation type="journal article" date="2019" name="Int. J. Syst. Evol. Microbiol.">
        <title>The Global Catalogue of Microorganisms (GCM) 10K type strain sequencing project: providing services to taxonomists for standard genome sequencing and annotation.</title>
        <authorList>
            <consortium name="The Broad Institute Genomics Platform"/>
            <consortium name="The Broad Institute Genome Sequencing Center for Infectious Disease"/>
            <person name="Wu L."/>
            <person name="Ma J."/>
        </authorList>
    </citation>
    <scope>NUCLEOTIDE SEQUENCE [LARGE SCALE GENOMIC DNA]</scope>
    <source>
        <strain evidence="3">JCM 31486</strain>
    </source>
</reference>
<keyword evidence="1" id="KW-0812">Transmembrane</keyword>
<dbReference type="EMBL" id="JBHTIS010001810">
    <property type="protein sequence ID" value="MFD1048816.1"/>
    <property type="molecule type" value="Genomic_DNA"/>
</dbReference>